<feature type="domain" description="Glycosyltransferase 61 catalytic" evidence="4">
    <location>
        <begin position="155"/>
        <end position="338"/>
    </location>
</feature>
<dbReference type="EMBL" id="BMOC01000004">
    <property type="protein sequence ID" value="GGJ01955.1"/>
    <property type="molecule type" value="Genomic_DNA"/>
</dbReference>
<dbReference type="OrthoDB" id="140964at2157"/>
<accession>A0A830E8Y7</accession>
<dbReference type="GO" id="GO:0016757">
    <property type="term" value="F:glycosyltransferase activity"/>
    <property type="evidence" value="ECO:0007669"/>
    <property type="project" value="UniProtKB-KW"/>
</dbReference>
<dbReference type="PANTHER" id="PTHR20961">
    <property type="entry name" value="GLYCOSYLTRANSFERASE"/>
    <property type="match status" value="1"/>
</dbReference>
<dbReference type="Pfam" id="PF04577">
    <property type="entry name" value="Glyco_transf_61"/>
    <property type="match status" value="1"/>
</dbReference>
<sequence length="387" mass="43151">MGLPRRLYRRARPSIATIAQQTLDTRIVTRTRLFDNPPDDYTVYSFGTDERYEFERPRHVGDLPAVIESKVGECTVPAPFVVEIEDTTIIGPSALVAADGRIILESALGGYERLIDASVRALLAGQLPFETRFQRPEDWYEGPLFPLVGPWTTDYYHWLTDYLVQVFALEAYREQTGTDPTVLIPANPPGWLQDSLSLAGVDPDQTREWPGNRVHCSRLVVGALRRHTFSTSDGYIHSPAAMARLGDRIRDVVLDDGYDTDAVTCSSRIYVSRADAQDRRIRNEDALMSMLNDYGFERIVPGEHTFEEQVRQFSDAEIVLGPHGAGLTNAIFATETTLVELFGSYQNACFFTLANGLGHGYVSVMCNSQGNDIVADVSGIESLLQDF</sequence>
<proteinExistence type="predicted"/>
<dbReference type="AlphaFoldDB" id="A0A830E8Y7"/>
<reference evidence="5" key="1">
    <citation type="journal article" date="2014" name="Int. J. Syst. Evol. Microbiol.">
        <title>Complete genome sequence of Corynebacterium casei LMG S-19264T (=DSM 44701T), isolated from a smear-ripened cheese.</title>
        <authorList>
            <consortium name="US DOE Joint Genome Institute (JGI-PGF)"/>
            <person name="Walter F."/>
            <person name="Albersmeier A."/>
            <person name="Kalinowski J."/>
            <person name="Ruckert C."/>
        </authorList>
    </citation>
    <scope>NUCLEOTIDE SEQUENCE</scope>
    <source>
        <strain evidence="5">JCM 14359</strain>
    </source>
</reference>
<keyword evidence="1" id="KW-0328">Glycosyltransferase</keyword>
<protein>
    <recommendedName>
        <fullName evidence="4">Glycosyltransferase 61 catalytic domain-containing protein</fullName>
    </recommendedName>
</protein>
<evidence type="ECO:0000256" key="1">
    <source>
        <dbReference type="ARBA" id="ARBA00022676"/>
    </source>
</evidence>
<evidence type="ECO:0000259" key="4">
    <source>
        <dbReference type="Pfam" id="PF04577"/>
    </source>
</evidence>
<organism evidence="5 6">
    <name type="scientific">Halobellus salinus</name>
    <dbReference type="NCBI Taxonomy" id="931585"/>
    <lineage>
        <taxon>Archaea</taxon>
        <taxon>Methanobacteriati</taxon>
        <taxon>Methanobacteriota</taxon>
        <taxon>Stenosarchaea group</taxon>
        <taxon>Halobacteria</taxon>
        <taxon>Halobacteriales</taxon>
        <taxon>Haloferacaceae</taxon>
        <taxon>Halobellus</taxon>
    </lineage>
</organism>
<dbReference type="InterPro" id="IPR049625">
    <property type="entry name" value="Glyco_transf_61_cat"/>
</dbReference>
<dbReference type="Proteomes" id="UP000653099">
    <property type="component" value="Unassembled WGS sequence"/>
</dbReference>
<gene>
    <name evidence="5" type="ORF">GCM10008995_09660</name>
</gene>
<name>A0A830E8Y7_9EURY</name>
<keyword evidence="3" id="KW-0325">Glycoprotein</keyword>
<evidence type="ECO:0000313" key="6">
    <source>
        <dbReference type="Proteomes" id="UP000653099"/>
    </source>
</evidence>
<evidence type="ECO:0000256" key="2">
    <source>
        <dbReference type="ARBA" id="ARBA00022679"/>
    </source>
</evidence>
<dbReference type="RefSeq" id="WP_188786264.1">
    <property type="nucleotide sequence ID" value="NZ_BMOC01000004.1"/>
</dbReference>
<reference evidence="5" key="2">
    <citation type="submission" date="2020-09" db="EMBL/GenBank/DDBJ databases">
        <authorList>
            <person name="Sun Q."/>
            <person name="Ohkuma M."/>
        </authorList>
    </citation>
    <scope>NUCLEOTIDE SEQUENCE</scope>
    <source>
        <strain evidence="5">JCM 14359</strain>
    </source>
</reference>
<comment type="caution">
    <text evidence="5">The sequence shown here is derived from an EMBL/GenBank/DDBJ whole genome shotgun (WGS) entry which is preliminary data.</text>
</comment>
<keyword evidence="2" id="KW-0808">Transferase</keyword>
<evidence type="ECO:0000313" key="5">
    <source>
        <dbReference type="EMBL" id="GGJ01955.1"/>
    </source>
</evidence>
<evidence type="ECO:0000256" key="3">
    <source>
        <dbReference type="ARBA" id="ARBA00023180"/>
    </source>
</evidence>
<dbReference type="InterPro" id="IPR007657">
    <property type="entry name" value="Glycosyltransferase_61"/>
</dbReference>
<keyword evidence="6" id="KW-1185">Reference proteome</keyword>